<evidence type="ECO:0000313" key="13">
    <source>
        <dbReference type="Proteomes" id="UP000676246"/>
    </source>
</evidence>
<dbReference type="PRINTS" id="PR00260">
    <property type="entry name" value="CHEMTRNSDUCR"/>
</dbReference>
<dbReference type="AlphaFoldDB" id="A0A940YDQ9"/>
<comment type="caution">
    <text evidence="12">The sequence shown here is derived from an EMBL/GenBank/DDBJ whole genome shotgun (WGS) entry which is preliminary data.</text>
</comment>
<evidence type="ECO:0000256" key="2">
    <source>
        <dbReference type="ARBA" id="ARBA00022475"/>
    </source>
</evidence>
<evidence type="ECO:0000256" key="4">
    <source>
        <dbReference type="ARBA" id="ARBA00022692"/>
    </source>
</evidence>
<dbReference type="Pfam" id="PF17200">
    <property type="entry name" value="sCache_2"/>
    <property type="match status" value="1"/>
</dbReference>
<comment type="subcellular location">
    <subcellularLocation>
        <location evidence="1">Cell membrane</location>
        <topology evidence="1">Multi-pass membrane protein</topology>
    </subcellularLocation>
</comment>
<feature type="transmembrane region" description="Helical" evidence="9">
    <location>
        <begin position="232"/>
        <end position="253"/>
    </location>
</feature>
<evidence type="ECO:0000256" key="6">
    <source>
        <dbReference type="ARBA" id="ARBA00023136"/>
    </source>
</evidence>
<dbReference type="Gene3D" id="1.10.287.950">
    <property type="entry name" value="Methyl-accepting chemotaxis protein"/>
    <property type="match status" value="1"/>
</dbReference>
<dbReference type="GO" id="GO:0006935">
    <property type="term" value="P:chemotaxis"/>
    <property type="evidence" value="ECO:0007669"/>
    <property type="project" value="UniProtKB-KW"/>
</dbReference>
<name>A0A940YDQ9_9BURK</name>
<evidence type="ECO:0000256" key="5">
    <source>
        <dbReference type="ARBA" id="ARBA00022989"/>
    </source>
</evidence>
<feature type="domain" description="HAMP" evidence="11">
    <location>
        <begin position="435"/>
        <end position="481"/>
    </location>
</feature>
<feature type="transmembrane region" description="Helical" evidence="9">
    <location>
        <begin position="50"/>
        <end position="69"/>
    </location>
</feature>
<dbReference type="SUPFAM" id="SSF58104">
    <property type="entry name" value="Methyl-accepting chemotaxis protein (MCP) signaling domain"/>
    <property type="match status" value="1"/>
</dbReference>
<keyword evidence="8" id="KW-0807">Transducer</keyword>
<dbReference type="Gene3D" id="3.30.450.20">
    <property type="entry name" value="PAS domain"/>
    <property type="match status" value="2"/>
</dbReference>
<evidence type="ECO:0000256" key="9">
    <source>
        <dbReference type="SAM" id="Phobius"/>
    </source>
</evidence>
<evidence type="ECO:0000259" key="11">
    <source>
        <dbReference type="PROSITE" id="PS50885"/>
    </source>
</evidence>
<dbReference type="InterPro" id="IPR003660">
    <property type="entry name" value="HAMP_dom"/>
</dbReference>
<keyword evidence="3" id="KW-0145">Chemotaxis</keyword>
<evidence type="ECO:0000256" key="1">
    <source>
        <dbReference type="ARBA" id="ARBA00004651"/>
    </source>
</evidence>
<dbReference type="InterPro" id="IPR051310">
    <property type="entry name" value="MCP_chemotaxis"/>
</dbReference>
<dbReference type="Gene3D" id="6.10.340.10">
    <property type="match status" value="1"/>
</dbReference>
<evidence type="ECO:0000313" key="12">
    <source>
        <dbReference type="EMBL" id="MBQ0931271.1"/>
    </source>
</evidence>
<dbReference type="InterPro" id="IPR033480">
    <property type="entry name" value="sCache_2"/>
</dbReference>
<reference evidence="12 13" key="1">
    <citation type="submission" date="2021-04" db="EMBL/GenBank/DDBJ databases">
        <title>The genome sequence of Ideonella sp. 3Y2.</title>
        <authorList>
            <person name="Liu Y."/>
        </authorList>
    </citation>
    <scope>NUCLEOTIDE SEQUENCE [LARGE SCALE GENOMIC DNA]</scope>
    <source>
        <strain evidence="12 13">3Y2</strain>
    </source>
</reference>
<dbReference type="InterPro" id="IPR004089">
    <property type="entry name" value="MCPsignal_dom"/>
</dbReference>
<feature type="domain" description="Methyl-accepting transducer" evidence="10">
    <location>
        <begin position="486"/>
        <end position="701"/>
    </location>
</feature>
<protein>
    <submittedName>
        <fullName evidence="12">Methyl-accepting chemotaxis protein</fullName>
    </submittedName>
</protein>
<dbReference type="GO" id="GO:0004888">
    <property type="term" value="F:transmembrane signaling receptor activity"/>
    <property type="evidence" value="ECO:0007669"/>
    <property type="project" value="InterPro"/>
</dbReference>
<dbReference type="PROSITE" id="PS50885">
    <property type="entry name" value="HAMP"/>
    <property type="match status" value="2"/>
</dbReference>
<dbReference type="PROSITE" id="PS50111">
    <property type="entry name" value="CHEMOTAXIS_TRANSDUC_2"/>
    <property type="match status" value="1"/>
</dbReference>
<proteinExistence type="inferred from homology"/>
<comment type="similarity">
    <text evidence="7">Belongs to the methyl-accepting chemotaxis (MCP) protein family.</text>
</comment>
<keyword evidence="5 9" id="KW-1133">Transmembrane helix</keyword>
<dbReference type="SMART" id="SM00283">
    <property type="entry name" value="MA"/>
    <property type="match status" value="1"/>
</dbReference>
<dbReference type="InterPro" id="IPR004090">
    <property type="entry name" value="Chemotax_Me-accpt_rcpt"/>
</dbReference>
<keyword evidence="13" id="KW-1185">Reference proteome</keyword>
<dbReference type="EMBL" id="JAGQDD010000008">
    <property type="protein sequence ID" value="MBQ0931271.1"/>
    <property type="molecule type" value="Genomic_DNA"/>
</dbReference>
<dbReference type="Proteomes" id="UP000676246">
    <property type="component" value="Unassembled WGS sequence"/>
</dbReference>
<dbReference type="GO" id="GO:0005886">
    <property type="term" value="C:plasma membrane"/>
    <property type="evidence" value="ECO:0007669"/>
    <property type="project" value="UniProtKB-SubCell"/>
</dbReference>
<keyword evidence="4 9" id="KW-0812">Transmembrane</keyword>
<gene>
    <name evidence="12" type="ORF">KAK03_12315</name>
</gene>
<evidence type="ECO:0000256" key="7">
    <source>
        <dbReference type="ARBA" id="ARBA00029447"/>
    </source>
</evidence>
<dbReference type="SMART" id="SM01049">
    <property type="entry name" value="Cache_2"/>
    <property type="match status" value="1"/>
</dbReference>
<feature type="domain" description="HAMP" evidence="11">
    <location>
        <begin position="258"/>
        <end position="305"/>
    </location>
</feature>
<dbReference type="RefSeq" id="WP_210854258.1">
    <property type="nucleotide sequence ID" value="NZ_JAGQDD010000008.1"/>
</dbReference>
<evidence type="ECO:0000259" key="10">
    <source>
        <dbReference type="PROSITE" id="PS50111"/>
    </source>
</evidence>
<keyword evidence="2" id="KW-1003">Cell membrane</keyword>
<evidence type="ECO:0000256" key="8">
    <source>
        <dbReference type="PROSITE-ProRule" id="PRU00284"/>
    </source>
</evidence>
<sequence>MVRPRAREDPKVQQAARLTIDPTPSAAVLPMPTGLLALGGRLFQPLGFKLRALLVALLILVPLLGLLAWQARSEYLLDLAGRETALADHVRAVRGVLDWAHAQEKAGTLSRVQAQALARQLVAGMRYGDNDYFWINDMDAVMVMHPTKPELDGKDMSTFKDPKGLAVFVRFVEVVRQRQAGLVAYQWPKPGAAEPQDKLSYVAGFQPWGWVIGTGVYVDDVLNAARLRWQRMAWIVGGVLLLALGAFGSFYVATAGGLQAAVSAAQAVGAGRLDQAIPVLAGASEEARLLQALRQMQGDLRDRITRESAIAADNLRVRQALDSSATAALIADATHQVVYANQAMRALATRHATACASHAPTLATLAQGQGDLATLQGPLLGGGRLDDLARASNRLLDWGPAQLLAKTSPIIDAAGRRCGTVVEWLDRSDEVRAERRLTEVVEAAAAGDISVRLDTASGAGFTATLSGLFNRLLDTLSGTISEVIDASEQLQQSSMQVASTAQSLAQTAAEQAASLEQTTAALQDMTQSIRGNSDRAGTAEEVASRAAQDASIGGDAAARTAQAMRVIAGKVAIIDDIAYQTNLLALNAAIEAARAGELGKGFAVVAAEVRKLAERSQSSAQEIGQMAKASVDTAEQAGALLQQMQPTIGATTEQVHAIAQASADQAQAVAQITGTMDHLNQVTQHNAAAAEELSATSEQMLSQAEALQALMARFTV</sequence>
<evidence type="ECO:0000256" key="3">
    <source>
        <dbReference type="ARBA" id="ARBA00022500"/>
    </source>
</evidence>
<dbReference type="Pfam" id="PF00015">
    <property type="entry name" value="MCPsignal"/>
    <property type="match status" value="1"/>
</dbReference>
<dbReference type="GO" id="GO:0007165">
    <property type="term" value="P:signal transduction"/>
    <property type="evidence" value="ECO:0007669"/>
    <property type="project" value="UniProtKB-KW"/>
</dbReference>
<accession>A0A940YDQ9</accession>
<dbReference type="SMART" id="SM00304">
    <property type="entry name" value="HAMP"/>
    <property type="match status" value="2"/>
</dbReference>
<dbReference type="PANTHER" id="PTHR43531:SF11">
    <property type="entry name" value="METHYL-ACCEPTING CHEMOTAXIS PROTEIN 3"/>
    <property type="match status" value="1"/>
</dbReference>
<keyword evidence="6 9" id="KW-0472">Membrane</keyword>
<dbReference type="PANTHER" id="PTHR43531">
    <property type="entry name" value="PROTEIN ICFG"/>
    <property type="match status" value="1"/>
</dbReference>
<organism evidence="12 13">
    <name type="scientific">Ideonella alba</name>
    <dbReference type="NCBI Taxonomy" id="2824118"/>
    <lineage>
        <taxon>Bacteria</taxon>
        <taxon>Pseudomonadati</taxon>
        <taxon>Pseudomonadota</taxon>
        <taxon>Betaproteobacteria</taxon>
        <taxon>Burkholderiales</taxon>
        <taxon>Sphaerotilaceae</taxon>
        <taxon>Ideonella</taxon>
    </lineage>
</organism>